<evidence type="ECO:0000256" key="1">
    <source>
        <dbReference type="ARBA" id="ARBA00004308"/>
    </source>
</evidence>
<dbReference type="AlphaFoldDB" id="A0A154PJ04"/>
<evidence type="ECO:0000313" key="11">
    <source>
        <dbReference type="Proteomes" id="UP000076502"/>
    </source>
</evidence>
<dbReference type="PANTHER" id="PTHR24416:SF600">
    <property type="entry name" value="PDGF- AND VEGF-RECEPTOR RELATED, ISOFORM J"/>
    <property type="match status" value="1"/>
</dbReference>
<accession>A0A154PJ04</accession>
<gene>
    <name evidence="10" type="ORF">WN55_03898</name>
</gene>
<organism evidence="10 11">
    <name type="scientific">Dufourea novaeangliae</name>
    <name type="common">Sweat bee</name>
    <dbReference type="NCBI Taxonomy" id="178035"/>
    <lineage>
        <taxon>Eukaryota</taxon>
        <taxon>Metazoa</taxon>
        <taxon>Ecdysozoa</taxon>
        <taxon>Arthropoda</taxon>
        <taxon>Hexapoda</taxon>
        <taxon>Insecta</taxon>
        <taxon>Pterygota</taxon>
        <taxon>Neoptera</taxon>
        <taxon>Endopterygota</taxon>
        <taxon>Hymenoptera</taxon>
        <taxon>Apocrita</taxon>
        <taxon>Aculeata</taxon>
        <taxon>Apoidea</taxon>
        <taxon>Anthophila</taxon>
        <taxon>Halictidae</taxon>
        <taxon>Rophitinae</taxon>
        <taxon>Dufourea</taxon>
    </lineage>
</organism>
<dbReference type="GO" id="GO:0005524">
    <property type="term" value="F:ATP binding"/>
    <property type="evidence" value="ECO:0007669"/>
    <property type="project" value="UniProtKB-KW"/>
</dbReference>
<dbReference type="FunFam" id="1.10.510.10:FF:001512">
    <property type="entry name" value="Receptor tyrosine-protein kinase erbB-2"/>
    <property type="match status" value="1"/>
</dbReference>
<sequence length="238" mass="27082">MMRSRGKPFLKWYHGCWAQAQGYAGVAPGIPAQPIEVLHGDLAARNILLAENNVVKICDFGLAKNMYKYGNYEKKGDGRLPIKWMAIESIRDGIFSTQSDIWSFGIVLWEFFTLAETPYPGMETEEQYQKLIEGYRMEQPVYVIMNQCWTAKPTLRPNFMELVESIGDLLEESVKAHYVSLNNPYMTLNTTMLEGGKKDYLTMLSAPDYTMLSSLADERAYSLTPKNLGDSLKSEKDE</sequence>
<keyword evidence="7" id="KW-0829">Tyrosine-protein kinase</keyword>
<reference evidence="10 11" key="1">
    <citation type="submission" date="2015-07" db="EMBL/GenBank/DDBJ databases">
        <title>The genome of Dufourea novaeangliae.</title>
        <authorList>
            <person name="Pan H."/>
            <person name="Kapheim K."/>
        </authorList>
    </citation>
    <scope>NUCLEOTIDE SEQUENCE [LARGE SCALE GENOMIC DNA]</scope>
    <source>
        <strain evidence="10">0120121106</strain>
        <tissue evidence="10">Whole body</tissue>
    </source>
</reference>
<dbReference type="OrthoDB" id="3256376at2759"/>
<dbReference type="SUPFAM" id="SSF56112">
    <property type="entry name" value="Protein kinase-like (PK-like)"/>
    <property type="match status" value="1"/>
</dbReference>
<dbReference type="Gene3D" id="1.10.510.10">
    <property type="entry name" value="Transferase(Phosphotransferase) domain 1"/>
    <property type="match status" value="1"/>
</dbReference>
<keyword evidence="5" id="KW-0067">ATP-binding</keyword>
<keyword evidence="4" id="KW-0418">Kinase</keyword>
<keyword evidence="3" id="KW-0547">Nucleotide-binding</keyword>
<evidence type="ECO:0000256" key="4">
    <source>
        <dbReference type="ARBA" id="ARBA00022777"/>
    </source>
</evidence>
<dbReference type="PANTHER" id="PTHR24416">
    <property type="entry name" value="TYROSINE-PROTEIN KINASE RECEPTOR"/>
    <property type="match status" value="1"/>
</dbReference>
<keyword evidence="2" id="KW-0808">Transferase</keyword>
<dbReference type="GO" id="GO:0004714">
    <property type="term" value="F:transmembrane receptor protein tyrosine kinase activity"/>
    <property type="evidence" value="ECO:0007669"/>
    <property type="project" value="UniProtKB-EC"/>
</dbReference>
<dbReference type="Proteomes" id="UP000076502">
    <property type="component" value="Unassembled WGS sequence"/>
</dbReference>
<dbReference type="Pfam" id="PF07714">
    <property type="entry name" value="PK_Tyr_Ser-Thr"/>
    <property type="match status" value="1"/>
</dbReference>
<evidence type="ECO:0000256" key="8">
    <source>
        <dbReference type="ARBA" id="ARBA00051243"/>
    </source>
</evidence>
<proteinExistence type="predicted"/>
<evidence type="ECO:0000256" key="3">
    <source>
        <dbReference type="ARBA" id="ARBA00022741"/>
    </source>
</evidence>
<evidence type="ECO:0000256" key="6">
    <source>
        <dbReference type="ARBA" id="ARBA00023136"/>
    </source>
</evidence>
<evidence type="ECO:0000256" key="5">
    <source>
        <dbReference type="ARBA" id="ARBA00022840"/>
    </source>
</evidence>
<dbReference type="GO" id="GO:0050793">
    <property type="term" value="P:regulation of developmental process"/>
    <property type="evidence" value="ECO:0007669"/>
    <property type="project" value="UniProtKB-ARBA"/>
</dbReference>
<protein>
    <submittedName>
        <fullName evidence="10">Vascular endothelial growth factor receptor kdr-like</fullName>
    </submittedName>
</protein>
<dbReference type="InterPro" id="IPR000719">
    <property type="entry name" value="Prot_kinase_dom"/>
</dbReference>
<evidence type="ECO:0000313" key="10">
    <source>
        <dbReference type="EMBL" id="KZC11866.1"/>
    </source>
</evidence>
<dbReference type="InterPro" id="IPR011009">
    <property type="entry name" value="Kinase-like_dom_sf"/>
</dbReference>
<dbReference type="GO" id="GO:0012505">
    <property type="term" value="C:endomembrane system"/>
    <property type="evidence" value="ECO:0007669"/>
    <property type="project" value="UniProtKB-SubCell"/>
</dbReference>
<dbReference type="GO" id="GO:0051130">
    <property type="term" value="P:positive regulation of cellular component organization"/>
    <property type="evidence" value="ECO:0007669"/>
    <property type="project" value="UniProtKB-ARBA"/>
</dbReference>
<name>A0A154PJ04_DUFNO</name>
<dbReference type="InterPro" id="IPR001245">
    <property type="entry name" value="Ser-Thr/Tyr_kinase_cat_dom"/>
</dbReference>
<feature type="domain" description="Protein kinase" evidence="9">
    <location>
        <begin position="1"/>
        <end position="186"/>
    </location>
</feature>
<keyword evidence="10" id="KW-0675">Receptor</keyword>
<dbReference type="InterPro" id="IPR050122">
    <property type="entry name" value="RTK"/>
</dbReference>
<dbReference type="STRING" id="178035.A0A154PJ04"/>
<comment type="catalytic activity">
    <reaction evidence="8">
        <text>L-tyrosyl-[protein] + ATP = O-phospho-L-tyrosyl-[protein] + ADP + H(+)</text>
        <dbReference type="Rhea" id="RHEA:10596"/>
        <dbReference type="Rhea" id="RHEA-COMP:10136"/>
        <dbReference type="Rhea" id="RHEA-COMP:20101"/>
        <dbReference type="ChEBI" id="CHEBI:15378"/>
        <dbReference type="ChEBI" id="CHEBI:30616"/>
        <dbReference type="ChEBI" id="CHEBI:46858"/>
        <dbReference type="ChEBI" id="CHEBI:61978"/>
        <dbReference type="ChEBI" id="CHEBI:456216"/>
        <dbReference type="EC" id="2.7.10.1"/>
    </reaction>
</comment>
<keyword evidence="6" id="KW-0472">Membrane</keyword>
<dbReference type="PROSITE" id="PS50011">
    <property type="entry name" value="PROTEIN_KINASE_DOM"/>
    <property type="match status" value="1"/>
</dbReference>
<dbReference type="GO" id="GO:0005886">
    <property type="term" value="C:plasma membrane"/>
    <property type="evidence" value="ECO:0007669"/>
    <property type="project" value="TreeGrafter"/>
</dbReference>
<dbReference type="PROSITE" id="PS00109">
    <property type="entry name" value="PROTEIN_KINASE_TYR"/>
    <property type="match status" value="1"/>
</dbReference>
<dbReference type="GO" id="GO:0007169">
    <property type="term" value="P:cell surface receptor protein tyrosine kinase signaling pathway"/>
    <property type="evidence" value="ECO:0007669"/>
    <property type="project" value="TreeGrafter"/>
</dbReference>
<dbReference type="GO" id="GO:0030182">
    <property type="term" value="P:neuron differentiation"/>
    <property type="evidence" value="ECO:0007669"/>
    <property type="project" value="UniProtKB-ARBA"/>
</dbReference>
<evidence type="ECO:0000256" key="2">
    <source>
        <dbReference type="ARBA" id="ARBA00022679"/>
    </source>
</evidence>
<keyword evidence="11" id="KW-1185">Reference proteome</keyword>
<comment type="subcellular location">
    <subcellularLocation>
        <location evidence="1">Endomembrane system</location>
    </subcellularLocation>
</comment>
<dbReference type="InterPro" id="IPR008266">
    <property type="entry name" value="Tyr_kinase_AS"/>
</dbReference>
<evidence type="ECO:0000259" key="9">
    <source>
        <dbReference type="PROSITE" id="PS50011"/>
    </source>
</evidence>
<dbReference type="PRINTS" id="PR00109">
    <property type="entry name" value="TYRKINASE"/>
</dbReference>
<evidence type="ECO:0000256" key="7">
    <source>
        <dbReference type="ARBA" id="ARBA00023137"/>
    </source>
</evidence>
<dbReference type="GO" id="GO:0043235">
    <property type="term" value="C:receptor complex"/>
    <property type="evidence" value="ECO:0007669"/>
    <property type="project" value="TreeGrafter"/>
</dbReference>
<dbReference type="GO" id="GO:0048468">
    <property type="term" value="P:cell development"/>
    <property type="evidence" value="ECO:0007669"/>
    <property type="project" value="UniProtKB-ARBA"/>
</dbReference>
<dbReference type="EMBL" id="KQ434933">
    <property type="protein sequence ID" value="KZC11866.1"/>
    <property type="molecule type" value="Genomic_DNA"/>
</dbReference>